<evidence type="ECO:0000259" key="8">
    <source>
        <dbReference type="Pfam" id="PF00924"/>
    </source>
</evidence>
<dbReference type="InterPro" id="IPR011014">
    <property type="entry name" value="MscS_channel_TM-2"/>
</dbReference>
<dbReference type="Pfam" id="PF00924">
    <property type="entry name" value="MS_channel_2nd"/>
    <property type="match status" value="1"/>
</dbReference>
<organism evidence="10 11">
    <name type="scientific">Myceligenerans xiligouense</name>
    <dbReference type="NCBI Taxonomy" id="253184"/>
    <lineage>
        <taxon>Bacteria</taxon>
        <taxon>Bacillati</taxon>
        <taxon>Actinomycetota</taxon>
        <taxon>Actinomycetes</taxon>
        <taxon>Micrococcales</taxon>
        <taxon>Promicromonosporaceae</taxon>
        <taxon>Myceligenerans</taxon>
    </lineage>
</organism>
<dbReference type="InterPro" id="IPR011066">
    <property type="entry name" value="MscS_channel_C_sf"/>
</dbReference>
<dbReference type="InterPro" id="IPR045276">
    <property type="entry name" value="YbiO_bact"/>
</dbReference>
<dbReference type="InterPro" id="IPR049142">
    <property type="entry name" value="MS_channel_1st"/>
</dbReference>
<dbReference type="FunFam" id="2.30.30.60:FF:000001">
    <property type="entry name" value="MscS Mechanosensitive ion channel"/>
    <property type="match status" value="1"/>
</dbReference>
<sequence>MSGRRAAGLASRPALPLAWEPVNDQPATVLDDAEGVNDQLAAAFVDGAEGFWTWFADKPLNILVILLVTVVALIMTRRVITHLTERIATGVTREQERAAKAAAAEVVGNARRRRRRMRISPQALSDVLAQGGNGRAVDRRAQRARTVGSVLNSTSNIVIGTFAVLSVASVLEIDLTGLIAGAGIVGVAIGFGAQSLVKDFLSGIFLLIEDQFGVGDFVDLGGGVTGTVEALGLRLTQVRNFDGTLWYVRNGEILRAGNSTQEWSRAVAPILVPVGSDTQVVRAALGRAVDRVQEDPETSPALLEAPSVRGVDNVDAFSLTFTLHAQVRPGEQWLIARALRVAAQEELLREGIVVHNLAGTRAEDASKAAPPVED</sequence>
<dbReference type="PANTHER" id="PTHR30460">
    <property type="entry name" value="MODERATE CONDUCTANCE MECHANOSENSITIVE CHANNEL YBIO"/>
    <property type="match status" value="1"/>
</dbReference>
<comment type="caution">
    <text evidence="10">The sequence shown here is derived from an EMBL/GenBank/DDBJ whole genome shotgun (WGS) entry which is preliminary data.</text>
</comment>
<keyword evidence="5 7" id="KW-1133">Transmembrane helix</keyword>
<dbReference type="Gene3D" id="3.30.70.100">
    <property type="match status" value="1"/>
</dbReference>
<feature type="domain" description="Mechanosensitive ion channel transmembrane helices 2/3" evidence="9">
    <location>
        <begin position="156"/>
        <end position="194"/>
    </location>
</feature>
<dbReference type="GO" id="GO:0005886">
    <property type="term" value="C:plasma membrane"/>
    <property type="evidence" value="ECO:0007669"/>
    <property type="project" value="UniProtKB-SubCell"/>
</dbReference>
<protein>
    <submittedName>
        <fullName evidence="10">Small conductance mechanosensitive channel</fullName>
    </submittedName>
</protein>
<dbReference type="Gene3D" id="2.30.30.60">
    <property type="match status" value="1"/>
</dbReference>
<dbReference type="SUPFAM" id="SSF82861">
    <property type="entry name" value="Mechanosensitive channel protein MscS (YggB), transmembrane region"/>
    <property type="match status" value="1"/>
</dbReference>
<comment type="subcellular location">
    <subcellularLocation>
        <location evidence="1">Cell membrane</location>
        <topology evidence="1">Multi-pass membrane protein</topology>
    </subcellularLocation>
</comment>
<dbReference type="InterPro" id="IPR010920">
    <property type="entry name" value="LSM_dom_sf"/>
</dbReference>
<evidence type="ECO:0000259" key="9">
    <source>
        <dbReference type="Pfam" id="PF21088"/>
    </source>
</evidence>
<name>A0A3N4ZRE6_9MICO</name>
<feature type="transmembrane region" description="Helical" evidence="7">
    <location>
        <begin position="59"/>
        <end position="76"/>
    </location>
</feature>
<keyword evidence="6 7" id="KW-0472">Membrane</keyword>
<dbReference type="SUPFAM" id="SSF82689">
    <property type="entry name" value="Mechanosensitive channel protein MscS (YggB), C-terminal domain"/>
    <property type="match status" value="1"/>
</dbReference>
<dbReference type="PANTHER" id="PTHR30460:SF0">
    <property type="entry name" value="MODERATE CONDUCTANCE MECHANOSENSITIVE CHANNEL YBIO"/>
    <property type="match status" value="1"/>
</dbReference>
<evidence type="ECO:0000256" key="3">
    <source>
        <dbReference type="ARBA" id="ARBA00022475"/>
    </source>
</evidence>
<comment type="similarity">
    <text evidence="2">Belongs to the MscS (TC 1.A.23) family.</text>
</comment>
<evidence type="ECO:0000256" key="5">
    <source>
        <dbReference type="ARBA" id="ARBA00022989"/>
    </source>
</evidence>
<evidence type="ECO:0000256" key="7">
    <source>
        <dbReference type="SAM" id="Phobius"/>
    </source>
</evidence>
<feature type="domain" description="Mechanosensitive ion channel MscS" evidence="8">
    <location>
        <begin position="196"/>
        <end position="254"/>
    </location>
</feature>
<dbReference type="InterPro" id="IPR006685">
    <property type="entry name" value="MscS_channel_2nd"/>
</dbReference>
<feature type="transmembrane region" description="Helical" evidence="7">
    <location>
        <begin position="149"/>
        <end position="171"/>
    </location>
</feature>
<keyword evidence="3" id="KW-1003">Cell membrane</keyword>
<reference evidence="10 11" key="1">
    <citation type="submission" date="2018-11" db="EMBL/GenBank/DDBJ databases">
        <title>Sequencing the genomes of 1000 actinobacteria strains.</title>
        <authorList>
            <person name="Klenk H.-P."/>
        </authorList>
    </citation>
    <scope>NUCLEOTIDE SEQUENCE [LARGE SCALE GENOMIC DNA]</scope>
    <source>
        <strain evidence="10 11">DSM 15700</strain>
    </source>
</reference>
<proteinExistence type="inferred from homology"/>
<gene>
    <name evidence="10" type="ORF">EDD34_2985</name>
</gene>
<dbReference type="AlphaFoldDB" id="A0A3N4ZRE6"/>
<feature type="transmembrane region" description="Helical" evidence="7">
    <location>
        <begin position="177"/>
        <end position="197"/>
    </location>
</feature>
<dbReference type="Proteomes" id="UP000280501">
    <property type="component" value="Unassembled WGS sequence"/>
</dbReference>
<dbReference type="Pfam" id="PF21088">
    <property type="entry name" value="MS_channel_1st"/>
    <property type="match status" value="1"/>
</dbReference>
<keyword evidence="11" id="KW-1185">Reference proteome</keyword>
<evidence type="ECO:0000256" key="4">
    <source>
        <dbReference type="ARBA" id="ARBA00022692"/>
    </source>
</evidence>
<dbReference type="GO" id="GO:0008381">
    <property type="term" value="F:mechanosensitive monoatomic ion channel activity"/>
    <property type="evidence" value="ECO:0007669"/>
    <property type="project" value="InterPro"/>
</dbReference>
<evidence type="ECO:0000313" key="10">
    <source>
        <dbReference type="EMBL" id="RPF22331.1"/>
    </source>
</evidence>
<dbReference type="Gene3D" id="1.10.287.1260">
    <property type="match status" value="1"/>
</dbReference>
<dbReference type="SUPFAM" id="SSF50182">
    <property type="entry name" value="Sm-like ribonucleoproteins"/>
    <property type="match status" value="1"/>
</dbReference>
<keyword evidence="4 7" id="KW-0812">Transmembrane</keyword>
<evidence type="ECO:0000256" key="1">
    <source>
        <dbReference type="ARBA" id="ARBA00004651"/>
    </source>
</evidence>
<evidence type="ECO:0000256" key="2">
    <source>
        <dbReference type="ARBA" id="ARBA00008017"/>
    </source>
</evidence>
<dbReference type="InterPro" id="IPR023408">
    <property type="entry name" value="MscS_beta-dom_sf"/>
</dbReference>
<evidence type="ECO:0000256" key="6">
    <source>
        <dbReference type="ARBA" id="ARBA00023136"/>
    </source>
</evidence>
<evidence type="ECO:0000313" key="11">
    <source>
        <dbReference type="Proteomes" id="UP000280501"/>
    </source>
</evidence>
<dbReference type="EMBL" id="RKQZ01000001">
    <property type="protein sequence ID" value="RPF22331.1"/>
    <property type="molecule type" value="Genomic_DNA"/>
</dbReference>
<accession>A0A3N4ZRE6</accession>